<protein>
    <submittedName>
        <fullName evidence="2">Uncharacterized protein</fullName>
    </submittedName>
</protein>
<reference evidence="2 3" key="1">
    <citation type="submission" date="2019-03" db="EMBL/GenBank/DDBJ databases">
        <authorList>
            <consortium name="Pathogen Informatics"/>
        </authorList>
    </citation>
    <scope>NUCLEOTIDE SEQUENCE [LARGE SCALE GENOMIC DNA]</scope>
    <source>
        <strain evidence="2 3">NCTC9001</strain>
    </source>
</reference>
<keyword evidence="1" id="KW-0732">Signal</keyword>
<dbReference type="Proteomes" id="UP000372890">
    <property type="component" value="Unassembled WGS sequence"/>
</dbReference>
<gene>
    <name evidence="2" type="ORF">NCTC9001_02414</name>
</gene>
<feature type="chain" id="PRO_5019778208" evidence="1">
    <location>
        <begin position="23"/>
        <end position="102"/>
    </location>
</feature>
<sequence length="102" mass="11570">MKTFIKTLLVAVTILFSVFATAKQVKLPNNIKYVNTTEAFSCTEIDGMNCQTKNQFNYKDNSYVFVLERGGAWCYDYTVSVVNLKTGKAQMIEYGDKSTVLR</sequence>
<dbReference type="EMBL" id="CAADIS010000004">
    <property type="protein sequence ID" value="VFS17969.1"/>
    <property type="molecule type" value="Genomic_DNA"/>
</dbReference>
<evidence type="ECO:0000313" key="3">
    <source>
        <dbReference type="Proteomes" id="UP000372890"/>
    </source>
</evidence>
<accession>A0A484X598</accession>
<evidence type="ECO:0000313" key="2">
    <source>
        <dbReference type="EMBL" id="VFS17969.1"/>
    </source>
</evidence>
<feature type="signal peptide" evidence="1">
    <location>
        <begin position="1"/>
        <end position="22"/>
    </location>
</feature>
<dbReference type="AlphaFoldDB" id="A0A484X598"/>
<name>A0A484X598_ECOLX</name>
<organism evidence="2 3">
    <name type="scientific">Escherichia coli</name>
    <dbReference type="NCBI Taxonomy" id="562"/>
    <lineage>
        <taxon>Bacteria</taxon>
        <taxon>Pseudomonadati</taxon>
        <taxon>Pseudomonadota</taxon>
        <taxon>Gammaproteobacteria</taxon>
        <taxon>Enterobacterales</taxon>
        <taxon>Enterobacteriaceae</taxon>
        <taxon>Escherichia</taxon>
    </lineage>
</organism>
<proteinExistence type="predicted"/>
<evidence type="ECO:0000256" key="1">
    <source>
        <dbReference type="SAM" id="SignalP"/>
    </source>
</evidence>